<dbReference type="AlphaFoldDB" id="A0A2S3HQE9"/>
<organism evidence="1">
    <name type="scientific">Panicum hallii</name>
    <dbReference type="NCBI Taxonomy" id="206008"/>
    <lineage>
        <taxon>Eukaryota</taxon>
        <taxon>Viridiplantae</taxon>
        <taxon>Streptophyta</taxon>
        <taxon>Embryophyta</taxon>
        <taxon>Tracheophyta</taxon>
        <taxon>Spermatophyta</taxon>
        <taxon>Magnoliopsida</taxon>
        <taxon>Liliopsida</taxon>
        <taxon>Poales</taxon>
        <taxon>Poaceae</taxon>
        <taxon>PACMAD clade</taxon>
        <taxon>Panicoideae</taxon>
        <taxon>Panicodae</taxon>
        <taxon>Paniceae</taxon>
        <taxon>Panicinae</taxon>
        <taxon>Panicum</taxon>
        <taxon>Panicum sect. Panicum</taxon>
    </lineage>
</organism>
<proteinExistence type="predicted"/>
<dbReference type="EMBL" id="CM008050">
    <property type="protein sequence ID" value="PAN27697.1"/>
    <property type="molecule type" value="Genomic_DNA"/>
</dbReference>
<reference evidence="1" key="1">
    <citation type="submission" date="2018-04" db="EMBL/GenBank/DDBJ databases">
        <title>WGS assembly of Panicum hallii.</title>
        <authorList>
            <person name="Lovell J."/>
            <person name="Jenkins J."/>
            <person name="Lowry D."/>
            <person name="Mamidi S."/>
            <person name="Sreedasyam A."/>
            <person name="Weng X."/>
            <person name="Barry K."/>
            <person name="Bonette J."/>
            <person name="Campitelli B."/>
            <person name="Daum C."/>
            <person name="Gordon S."/>
            <person name="Gould B."/>
            <person name="Lipzen A."/>
            <person name="Macqueen A."/>
            <person name="Palacio-Mejia J."/>
            <person name="Plott C."/>
            <person name="Shakirov E."/>
            <person name="Shu S."/>
            <person name="Yoshinaga Y."/>
            <person name="Zane M."/>
            <person name="Rokhsar D."/>
            <person name="Grimwood J."/>
            <person name="Schmutz J."/>
            <person name="Juenger T."/>
        </authorList>
    </citation>
    <scope>NUCLEOTIDE SEQUENCE [LARGE SCALE GENOMIC DNA]</scope>
    <source>
        <strain evidence="1">FIL2</strain>
    </source>
</reference>
<protein>
    <submittedName>
        <fullName evidence="1">Uncharacterized protein</fullName>
    </submittedName>
</protein>
<dbReference type="Gramene" id="PAN27697">
    <property type="protein sequence ID" value="PAN27697"/>
    <property type="gene ID" value="PAHAL_5G099700"/>
</dbReference>
<dbReference type="Proteomes" id="UP000243499">
    <property type="component" value="Chromosome 5"/>
</dbReference>
<accession>A0A2S3HQE9</accession>
<evidence type="ECO:0000313" key="1">
    <source>
        <dbReference type="EMBL" id="PAN27697.1"/>
    </source>
</evidence>
<gene>
    <name evidence="1" type="ORF">PAHAL_5G099700</name>
</gene>
<name>A0A2S3HQE9_9POAL</name>
<sequence length="57" mass="6454">MEQAPRRYCRNSAPRLPNFSIHNHLSLTSSVTCCIDMIVPEDSLRVIGDSVKPKRLT</sequence>